<dbReference type="SUPFAM" id="SSF53756">
    <property type="entry name" value="UDP-Glycosyltransferase/glycogen phosphorylase"/>
    <property type="match status" value="1"/>
</dbReference>
<organism evidence="2 3">
    <name type="scientific">Solanum verrucosum</name>
    <dbReference type="NCBI Taxonomy" id="315347"/>
    <lineage>
        <taxon>Eukaryota</taxon>
        <taxon>Viridiplantae</taxon>
        <taxon>Streptophyta</taxon>
        <taxon>Embryophyta</taxon>
        <taxon>Tracheophyta</taxon>
        <taxon>Spermatophyta</taxon>
        <taxon>Magnoliopsida</taxon>
        <taxon>eudicotyledons</taxon>
        <taxon>Gunneridae</taxon>
        <taxon>Pentapetalae</taxon>
        <taxon>asterids</taxon>
        <taxon>lamiids</taxon>
        <taxon>Solanales</taxon>
        <taxon>Solanaceae</taxon>
        <taxon>Solanoideae</taxon>
        <taxon>Solaneae</taxon>
        <taxon>Solanum</taxon>
    </lineage>
</organism>
<dbReference type="EMBL" id="CP133615">
    <property type="protein sequence ID" value="WMV27446.1"/>
    <property type="molecule type" value="Genomic_DNA"/>
</dbReference>
<proteinExistence type="predicted"/>
<dbReference type="PANTHER" id="PTHR48049:SF145">
    <property type="entry name" value="UDP-GLYCOSYLTRANSFERASES DOMAIN-CONTAINING PROTEIN"/>
    <property type="match status" value="1"/>
</dbReference>
<name>A0AAF0QVR2_SOLVR</name>
<accession>A0AAF0QVR2</accession>
<dbReference type="PANTHER" id="PTHR48049">
    <property type="entry name" value="GLYCOSYLTRANSFERASE"/>
    <property type="match status" value="1"/>
</dbReference>
<dbReference type="InterPro" id="IPR050481">
    <property type="entry name" value="UDP-glycosyltransf_plant"/>
</dbReference>
<dbReference type="Gene3D" id="3.40.50.2000">
    <property type="entry name" value="Glycogen Phosphorylase B"/>
    <property type="match status" value="2"/>
</dbReference>
<gene>
    <name evidence="2" type="ORF">MTR67_020831</name>
</gene>
<dbReference type="Proteomes" id="UP001234989">
    <property type="component" value="Chromosome 4"/>
</dbReference>
<evidence type="ECO:0000313" key="3">
    <source>
        <dbReference type="Proteomes" id="UP001234989"/>
    </source>
</evidence>
<keyword evidence="3" id="KW-1185">Reference proteome</keyword>
<reference evidence="2" key="1">
    <citation type="submission" date="2023-08" db="EMBL/GenBank/DDBJ databases">
        <title>A de novo genome assembly of Solanum verrucosum Schlechtendal, a Mexican diploid species geographically isolated from the other diploid A-genome species in potato relatives.</title>
        <authorList>
            <person name="Hosaka K."/>
        </authorList>
    </citation>
    <scope>NUCLEOTIDE SEQUENCE</scope>
    <source>
        <tissue evidence="2">Young leaves</tissue>
    </source>
</reference>
<dbReference type="GO" id="GO:0035251">
    <property type="term" value="F:UDP-glucosyltransferase activity"/>
    <property type="evidence" value="ECO:0007669"/>
    <property type="project" value="InterPro"/>
</dbReference>
<evidence type="ECO:0000313" key="2">
    <source>
        <dbReference type="EMBL" id="WMV27446.1"/>
    </source>
</evidence>
<protein>
    <submittedName>
        <fullName evidence="2">Uncharacterized protein</fullName>
    </submittedName>
</protein>
<evidence type="ECO:0000256" key="1">
    <source>
        <dbReference type="SAM" id="MobiDB-lite"/>
    </source>
</evidence>
<dbReference type="AlphaFoldDB" id="A0AAF0QVR2"/>
<sequence length="313" mass="35039">MACFWSLNPMSNELAKRGHKISFLLPKNAEIRLQKLNLYPNLITLYKLTIPHVDGLPYGAETTADVPGSLESLLATAFDELYDEIKSFLQNLKPHFVFFDFAYWIPDLAREIGDIKTLCYKVVCPAASSIALIRSPVKTTFMASTAAELVKPPAGYPSTTVVLRESEAKLLSFLFHDYGKGVTFYERSKKGMTGCDAIGMKTCREIEGTFCDNIETQFERQVLYTGPVLAEPTKGTLEEHGLSDWLEIFEAGSVVFCAFGSQMILEKKQFQQLVLGFELTELPFLLVVKPPEGTNSVEEAFPRDSKKGFKKKD</sequence>
<feature type="region of interest" description="Disordered" evidence="1">
    <location>
        <begin position="294"/>
        <end position="313"/>
    </location>
</feature>